<name>A0A3B0VB50_9ZZZZ</name>
<keyword evidence="8" id="KW-0121">Carboxypeptidase</keyword>
<keyword evidence="4" id="KW-0378">Hydrolase</keyword>
<dbReference type="InterPro" id="IPR000834">
    <property type="entry name" value="Peptidase_M14"/>
</dbReference>
<feature type="domain" description="Peptidase M14" evidence="7">
    <location>
        <begin position="30"/>
        <end position="324"/>
    </location>
</feature>
<reference evidence="8" key="1">
    <citation type="submission" date="2018-06" db="EMBL/GenBank/DDBJ databases">
        <authorList>
            <person name="Zhirakovskaya E."/>
        </authorList>
    </citation>
    <scope>NUCLEOTIDE SEQUENCE</scope>
</reference>
<evidence type="ECO:0000256" key="2">
    <source>
        <dbReference type="ARBA" id="ARBA00005988"/>
    </source>
</evidence>
<dbReference type="AlphaFoldDB" id="A0A3B0VB50"/>
<proteinExistence type="inferred from homology"/>
<accession>A0A3B0VB50</accession>
<dbReference type="GO" id="GO:0004181">
    <property type="term" value="F:metallocarboxypeptidase activity"/>
    <property type="evidence" value="ECO:0007669"/>
    <property type="project" value="InterPro"/>
</dbReference>
<dbReference type="PANTHER" id="PTHR11705:SF143">
    <property type="entry name" value="SLL0236 PROTEIN"/>
    <property type="match status" value="1"/>
</dbReference>
<organism evidence="8">
    <name type="scientific">hydrothermal vent metagenome</name>
    <dbReference type="NCBI Taxonomy" id="652676"/>
    <lineage>
        <taxon>unclassified sequences</taxon>
        <taxon>metagenomes</taxon>
        <taxon>ecological metagenomes</taxon>
    </lineage>
</organism>
<dbReference type="PROSITE" id="PS52035">
    <property type="entry name" value="PEPTIDASE_M14"/>
    <property type="match status" value="1"/>
</dbReference>
<evidence type="ECO:0000256" key="5">
    <source>
        <dbReference type="ARBA" id="ARBA00022833"/>
    </source>
</evidence>
<dbReference type="Gene3D" id="3.40.630.10">
    <property type="entry name" value="Zn peptidases"/>
    <property type="match status" value="1"/>
</dbReference>
<comment type="cofactor">
    <cofactor evidence="1">
        <name>Zn(2+)</name>
        <dbReference type="ChEBI" id="CHEBI:29105"/>
    </cofactor>
</comment>
<evidence type="ECO:0000313" key="8">
    <source>
        <dbReference type="EMBL" id="VAW40111.1"/>
    </source>
</evidence>
<sequence length="809" mass="90424">MLEDYLPENARYDTSVPTPKAVMGIEVGERHYRHDQILHYLSVLAASSKRAKLLDYGITHEGRRLVLLFISSAENINKLNELSTDKSILKVWNGFSVHGNEASGANASVLYAYHLVAGYSAEIDKILNEALIIIDPTINPDGYDRFVTDVNSMRGIIDNPDSNDSSHQEQNPNGRTNHYWFDLNRDWLLLSQVESRARIKQFHKWQPHVLGDHHEMGSHKTFFFQPGVPDRTNPLIPQKNIEFTNKLGKFHAKTLTEKGMSFYTKESYDDFYPGKGSTYPDLQGSVGILFEQASAKGGKLKTKEGIRSLIDGVDNQFRTAMSTLTGAFALKQELLKYKIDFFQDALETAKKQTFKGYVLDFKDDLIKAQKMADFLSLHNIKVSQIKKSITVNKHKFAARTSLYIPLVQPQYTLIKSLFSTQTSFKDNTFYDVSSWNIGMAWGVTSAKIKYEPELQAVSWKKTHNNYGKQAVAYAFNWNDGNAAAALNYLQQRDISTQVTSKTFSLKLNGKSIVFQPGAIIIPALESEEDKILAAIANIAEFFQVSTYALANGLNKTGIDLGSPAITTINKPKPLLLIGDGINSYQAGSIWYLFDTEVGLPLTKITKVQLQKLDLHNYTHLLLPSGDYKSLSEETEQKIIAWVKQGGHLISLQKAASWSEQKIQKLDKAEKDKPDSKTTKPYADFEQDLAENTIGGAIVSATADLTHPLAFGMRLQQQHALIKGNSFLLPAKNPYATPLKADAQALAAGYISTEKLKTVNNSSLIIAETMGKGSVIKFGFNPSFRGFWLGTQKWLVNAVYFAPLIKKTKI</sequence>
<evidence type="ECO:0000256" key="1">
    <source>
        <dbReference type="ARBA" id="ARBA00001947"/>
    </source>
</evidence>
<protein>
    <submittedName>
        <fullName evidence="8">Secreted protein containing N-terminal Zinc-dependent carboxypeptidase related domain</fullName>
    </submittedName>
</protein>
<dbReference type="PANTHER" id="PTHR11705">
    <property type="entry name" value="PROTEASE FAMILY M14 CARBOXYPEPTIDASE A,B"/>
    <property type="match status" value="1"/>
</dbReference>
<dbReference type="SUPFAM" id="SSF52317">
    <property type="entry name" value="Class I glutamine amidotransferase-like"/>
    <property type="match status" value="1"/>
</dbReference>
<evidence type="ECO:0000256" key="3">
    <source>
        <dbReference type="ARBA" id="ARBA00022670"/>
    </source>
</evidence>
<dbReference type="SUPFAM" id="SSF53187">
    <property type="entry name" value="Zn-dependent exopeptidases"/>
    <property type="match status" value="1"/>
</dbReference>
<evidence type="ECO:0000259" key="7">
    <source>
        <dbReference type="PROSITE" id="PS52035"/>
    </source>
</evidence>
<keyword evidence="5" id="KW-0862">Zinc</keyword>
<dbReference type="CDD" id="cd03143">
    <property type="entry name" value="A4_beta-galactosidase_middle_domain"/>
    <property type="match status" value="1"/>
</dbReference>
<keyword evidence="6" id="KW-0482">Metalloprotease</keyword>
<evidence type="ECO:0000256" key="4">
    <source>
        <dbReference type="ARBA" id="ARBA00022801"/>
    </source>
</evidence>
<dbReference type="Pfam" id="PF00246">
    <property type="entry name" value="Peptidase_M14"/>
    <property type="match status" value="1"/>
</dbReference>
<gene>
    <name evidence="8" type="ORF">MNBD_GAMMA01-578</name>
</gene>
<evidence type="ECO:0000256" key="6">
    <source>
        <dbReference type="ARBA" id="ARBA00023049"/>
    </source>
</evidence>
<dbReference type="InterPro" id="IPR029062">
    <property type="entry name" value="Class_I_gatase-like"/>
</dbReference>
<dbReference type="EMBL" id="UOEW01000257">
    <property type="protein sequence ID" value="VAW40111.1"/>
    <property type="molecule type" value="Genomic_DNA"/>
</dbReference>
<dbReference type="GO" id="GO:0005615">
    <property type="term" value="C:extracellular space"/>
    <property type="evidence" value="ECO:0007669"/>
    <property type="project" value="TreeGrafter"/>
</dbReference>
<dbReference type="GO" id="GO:0006508">
    <property type="term" value="P:proteolysis"/>
    <property type="evidence" value="ECO:0007669"/>
    <property type="project" value="UniProtKB-KW"/>
</dbReference>
<comment type="similarity">
    <text evidence="2">Belongs to the peptidase M14 family.</text>
</comment>
<dbReference type="GO" id="GO:0008270">
    <property type="term" value="F:zinc ion binding"/>
    <property type="evidence" value="ECO:0007669"/>
    <property type="project" value="InterPro"/>
</dbReference>
<keyword evidence="3" id="KW-0645">Protease</keyword>